<accession>A0A3N4LIU7</accession>
<evidence type="ECO:0000313" key="7">
    <source>
        <dbReference type="EMBL" id="RPB20571.1"/>
    </source>
</evidence>
<evidence type="ECO:0000256" key="2">
    <source>
        <dbReference type="ARBA" id="ARBA00022729"/>
    </source>
</evidence>
<feature type="compositionally biased region" description="Acidic residues" evidence="4">
    <location>
        <begin position="531"/>
        <end position="550"/>
    </location>
</feature>
<sequence>MFETTPTRGSSVIYSSGATGSPDLRFLHYNDVYHISGGSQDPVGGAARFVSLANHYREAPEFASLPRLLTFFSGDSFNPSLESSVTKGRHMVPILNKIKTDVACLGNHDLDFGVEQFMYLAKQCKFPWLCANVVDPAVGGPIGKLKGTHLLKNNGVKVGVIGLVEREWLDTINTLPPNLQYSDAVETAKELIPQLRADGAEIIIVVSHQREPNDVRLAQETPEGLIDIILGGHDHHYAHQIINSCHVIRSGCDFKQLSYIEVRKKTKDNSIPGWHFDIIRRDITKEIPEDPETVQIVEKLSSGLRAKLEQPIGFTSVPLDAKFTTVRTRESNIGNFVCDLMRYYYSADCAIMAAGTIRGDQIYPKGVLKVLDIVSCFPFEDPVVVIKVSGAKIIEALENGLSKVPALEGRFPQVSNIFLTYDPSREPGSRITSCKIGREEIIPDKKYTCSTRGYMAKGKDGFTALSRGDGAEEIVDEENGVLISMIVRQYFLSLKVLGKWRRGGRIRDLFRGLKRDKAGEGELEGSAADESNGEDNELSDDESDDVEFDVDALHAGPGDHSEDEFQEPEEFRSRDLIKRAGLNPLGLSHRRGRNLLKKFR</sequence>
<dbReference type="InterPro" id="IPR036907">
    <property type="entry name" value="5'-Nucleotdase_C_sf"/>
</dbReference>
<dbReference type="InterPro" id="IPR008334">
    <property type="entry name" value="5'-Nucleotdase_C"/>
</dbReference>
<evidence type="ECO:0000313" key="8">
    <source>
        <dbReference type="Proteomes" id="UP000267821"/>
    </source>
</evidence>
<dbReference type="Gene3D" id="3.60.21.10">
    <property type="match status" value="1"/>
</dbReference>
<dbReference type="Pfam" id="PF00149">
    <property type="entry name" value="Metallophos"/>
    <property type="match status" value="1"/>
</dbReference>
<dbReference type="CDD" id="cd07406">
    <property type="entry name" value="MPP_CG11883_N"/>
    <property type="match status" value="1"/>
</dbReference>
<dbReference type="AlphaFoldDB" id="A0A3N4LIU7"/>
<keyword evidence="3" id="KW-0547">Nucleotide-binding</keyword>
<evidence type="ECO:0000256" key="4">
    <source>
        <dbReference type="SAM" id="MobiDB-lite"/>
    </source>
</evidence>
<dbReference type="PANTHER" id="PTHR11575:SF48">
    <property type="entry name" value="5'-NUCLEOTIDASE"/>
    <property type="match status" value="1"/>
</dbReference>
<keyword evidence="8" id="KW-1185">Reference proteome</keyword>
<dbReference type="InterPro" id="IPR029052">
    <property type="entry name" value="Metallo-depent_PP-like"/>
</dbReference>
<feature type="domain" description="Calcineurin-like phosphoesterase" evidence="5">
    <location>
        <begin position="24"/>
        <end position="237"/>
    </location>
</feature>
<keyword evidence="3" id="KW-0378">Hydrolase</keyword>
<dbReference type="SUPFAM" id="SSF56300">
    <property type="entry name" value="Metallo-dependent phosphatases"/>
    <property type="match status" value="1"/>
</dbReference>
<dbReference type="InterPro" id="IPR041821">
    <property type="entry name" value="CG11883_N"/>
</dbReference>
<dbReference type="InterPro" id="IPR004843">
    <property type="entry name" value="Calcineurin-like_PHP"/>
</dbReference>
<dbReference type="STRING" id="1051890.A0A3N4LIU7"/>
<dbReference type="GO" id="GO:0016787">
    <property type="term" value="F:hydrolase activity"/>
    <property type="evidence" value="ECO:0007669"/>
    <property type="project" value="UniProtKB-KW"/>
</dbReference>
<dbReference type="InterPro" id="IPR006179">
    <property type="entry name" value="5_nucleotidase/apyrase"/>
</dbReference>
<dbReference type="InParanoid" id="A0A3N4LIU7"/>
<reference evidence="7 8" key="1">
    <citation type="journal article" date="2018" name="Nat. Ecol. Evol.">
        <title>Pezizomycetes genomes reveal the molecular basis of ectomycorrhizal truffle lifestyle.</title>
        <authorList>
            <person name="Murat C."/>
            <person name="Payen T."/>
            <person name="Noel B."/>
            <person name="Kuo A."/>
            <person name="Morin E."/>
            <person name="Chen J."/>
            <person name="Kohler A."/>
            <person name="Krizsan K."/>
            <person name="Balestrini R."/>
            <person name="Da Silva C."/>
            <person name="Montanini B."/>
            <person name="Hainaut M."/>
            <person name="Levati E."/>
            <person name="Barry K.W."/>
            <person name="Belfiori B."/>
            <person name="Cichocki N."/>
            <person name="Clum A."/>
            <person name="Dockter R.B."/>
            <person name="Fauchery L."/>
            <person name="Guy J."/>
            <person name="Iotti M."/>
            <person name="Le Tacon F."/>
            <person name="Lindquist E.A."/>
            <person name="Lipzen A."/>
            <person name="Malagnac F."/>
            <person name="Mello A."/>
            <person name="Molinier V."/>
            <person name="Miyauchi S."/>
            <person name="Poulain J."/>
            <person name="Riccioni C."/>
            <person name="Rubini A."/>
            <person name="Sitrit Y."/>
            <person name="Splivallo R."/>
            <person name="Traeger S."/>
            <person name="Wang M."/>
            <person name="Zifcakova L."/>
            <person name="Wipf D."/>
            <person name="Zambonelli A."/>
            <person name="Paolocci F."/>
            <person name="Nowrousian M."/>
            <person name="Ottonello S."/>
            <person name="Baldrian P."/>
            <person name="Spatafora J.W."/>
            <person name="Henrissat B."/>
            <person name="Nagy L.G."/>
            <person name="Aury J.M."/>
            <person name="Wincker P."/>
            <person name="Grigoriev I.V."/>
            <person name="Bonfante P."/>
            <person name="Martin F.M."/>
        </authorList>
    </citation>
    <scope>NUCLEOTIDE SEQUENCE [LARGE SCALE GENOMIC DNA]</scope>
    <source>
        <strain evidence="7 8">ATCC MYA-4762</strain>
    </source>
</reference>
<protein>
    <submittedName>
        <fullName evidence="7">Metallo-dependent phosphatase</fullName>
    </submittedName>
</protein>
<evidence type="ECO:0000259" key="6">
    <source>
        <dbReference type="Pfam" id="PF02872"/>
    </source>
</evidence>
<feature type="domain" description="5'-Nucleotidase C-terminal" evidence="6">
    <location>
        <begin position="312"/>
        <end position="466"/>
    </location>
</feature>
<dbReference type="EMBL" id="ML121569">
    <property type="protein sequence ID" value="RPB20571.1"/>
    <property type="molecule type" value="Genomic_DNA"/>
</dbReference>
<dbReference type="Pfam" id="PF02872">
    <property type="entry name" value="5_nucleotid_C"/>
    <property type="match status" value="1"/>
</dbReference>
<dbReference type="PANTHER" id="PTHR11575">
    <property type="entry name" value="5'-NUCLEOTIDASE-RELATED"/>
    <property type="match status" value="1"/>
</dbReference>
<evidence type="ECO:0000256" key="3">
    <source>
        <dbReference type="RuleBase" id="RU362119"/>
    </source>
</evidence>
<evidence type="ECO:0000256" key="1">
    <source>
        <dbReference type="ARBA" id="ARBA00006654"/>
    </source>
</evidence>
<comment type="similarity">
    <text evidence="1 3">Belongs to the 5'-nucleotidase family.</text>
</comment>
<dbReference type="Gene3D" id="3.90.780.10">
    <property type="entry name" value="5'-Nucleotidase, C-terminal domain"/>
    <property type="match status" value="1"/>
</dbReference>
<dbReference type="SUPFAM" id="SSF55816">
    <property type="entry name" value="5'-nucleotidase (syn. UDP-sugar hydrolase), C-terminal domain"/>
    <property type="match status" value="1"/>
</dbReference>
<dbReference type="PRINTS" id="PR01607">
    <property type="entry name" value="APYRASEFAMLY"/>
</dbReference>
<keyword evidence="2" id="KW-0732">Signal</keyword>
<feature type="region of interest" description="Disordered" evidence="4">
    <location>
        <begin position="520"/>
        <end position="573"/>
    </location>
</feature>
<gene>
    <name evidence="7" type="ORF">L211DRAFT_892875</name>
</gene>
<organism evidence="7 8">
    <name type="scientific">Terfezia boudieri ATCC MYA-4762</name>
    <dbReference type="NCBI Taxonomy" id="1051890"/>
    <lineage>
        <taxon>Eukaryota</taxon>
        <taxon>Fungi</taxon>
        <taxon>Dikarya</taxon>
        <taxon>Ascomycota</taxon>
        <taxon>Pezizomycotina</taxon>
        <taxon>Pezizomycetes</taxon>
        <taxon>Pezizales</taxon>
        <taxon>Pezizaceae</taxon>
        <taxon>Terfezia</taxon>
    </lineage>
</organism>
<proteinExistence type="inferred from homology"/>
<dbReference type="GO" id="GO:0009166">
    <property type="term" value="P:nucleotide catabolic process"/>
    <property type="evidence" value="ECO:0007669"/>
    <property type="project" value="InterPro"/>
</dbReference>
<name>A0A3N4LIU7_9PEZI</name>
<evidence type="ECO:0000259" key="5">
    <source>
        <dbReference type="Pfam" id="PF00149"/>
    </source>
</evidence>
<dbReference type="GO" id="GO:0000166">
    <property type="term" value="F:nucleotide binding"/>
    <property type="evidence" value="ECO:0007669"/>
    <property type="project" value="UniProtKB-KW"/>
</dbReference>
<dbReference type="Proteomes" id="UP000267821">
    <property type="component" value="Unassembled WGS sequence"/>
</dbReference>
<dbReference type="OrthoDB" id="10252235at2759"/>